<evidence type="ECO:0000256" key="1">
    <source>
        <dbReference type="SAM" id="SignalP"/>
    </source>
</evidence>
<dbReference type="STRING" id="634436.SAMN05216361_1309"/>
<name>A0A1M5H4L5_9ALTE</name>
<keyword evidence="3" id="KW-1185">Reference proteome</keyword>
<reference evidence="3" key="1">
    <citation type="submission" date="2016-11" db="EMBL/GenBank/DDBJ databases">
        <authorList>
            <person name="Varghese N."/>
            <person name="Submissions S."/>
        </authorList>
    </citation>
    <scope>NUCLEOTIDE SEQUENCE [LARGE SCALE GENOMIC DNA]</scope>
    <source>
        <strain evidence="3">CGMCC 1.8995</strain>
    </source>
</reference>
<proteinExistence type="predicted"/>
<feature type="chain" id="PRO_5012228984" evidence="1">
    <location>
        <begin position="28"/>
        <end position="415"/>
    </location>
</feature>
<sequence length="415" mass="44867">MKSAVLNSLKSLGIAGSFAVVAPFANAVDLIDLGDFPAWFTDAMAREVTVANTSDFELTALSAKGKVPGALSLEEQEEGYWYYNINIGTGSPVECYVFTEFDGPANSLNAIIKHNLQGAEALNGKSLSGQFNYAIDSGLTGATPYLQLDTLYMLGEGADKVSGVIKAMSAQTEQSLQICTHNEIGYRATFRSVFDAFVQAFAQPHDAATFFSPVYRISINGMPVGFSREVFSVDSDGDVGIENYSAYIFPVDASSVATSDNVSTSWSRADGSLINANQYAIENSTLASRYAISYNEDAWYVEGELQGKAVSGKLDYNSWLLSGLGSYLETEILKQSDKASATFHMWAPDADPLSALEVNLSKIDSPNANFKLDMGALVMEFQAKEHGIFEQGTLSRGALKMQMELIYLHGKPVLP</sequence>
<protein>
    <submittedName>
        <fullName evidence="2">Uncharacterized protein</fullName>
    </submittedName>
</protein>
<evidence type="ECO:0000313" key="2">
    <source>
        <dbReference type="EMBL" id="SHG10930.1"/>
    </source>
</evidence>
<dbReference type="RefSeq" id="WP_073319672.1">
    <property type="nucleotide sequence ID" value="NZ_FQWD01000002.1"/>
</dbReference>
<dbReference type="Proteomes" id="UP000184520">
    <property type="component" value="Unassembled WGS sequence"/>
</dbReference>
<dbReference type="AlphaFoldDB" id="A0A1M5H4L5"/>
<keyword evidence="1" id="KW-0732">Signal</keyword>
<dbReference type="EMBL" id="FQWD01000002">
    <property type="protein sequence ID" value="SHG10930.1"/>
    <property type="molecule type" value="Genomic_DNA"/>
</dbReference>
<evidence type="ECO:0000313" key="3">
    <source>
        <dbReference type="Proteomes" id="UP000184520"/>
    </source>
</evidence>
<gene>
    <name evidence="2" type="ORF">SAMN05216361_1309</name>
</gene>
<accession>A0A1M5H4L5</accession>
<feature type="signal peptide" evidence="1">
    <location>
        <begin position="1"/>
        <end position="27"/>
    </location>
</feature>
<organism evidence="2 3">
    <name type="scientific">Marisediminitalea aggregata</name>
    <dbReference type="NCBI Taxonomy" id="634436"/>
    <lineage>
        <taxon>Bacteria</taxon>
        <taxon>Pseudomonadati</taxon>
        <taxon>Pseudomonadota</taxon>
        <taxon>Gammaproteobacteria</taxon>
        <taxon>Alteromonadales</taxon>
        <taxon>Alteromonadaceae</taxon>
        <taxon>Marisediminitalea</taxon>
    </lineage>
</organism>